<proteinExistence type="predicted"/>
<organism evidence="1">
    <name type="scientific">marine metagenome</name>
    <dbReference type="NCBI Taxonomy" id="408172"/>
    <lineage>
        <taxon>unclassified sequences</taxon>
        <taxon>metagenomes</taxon>
        <taxon>ecological metagenomes</taxon>
    </lineage>
</organism>
<feature type="non-terminal residue" evidence="1">
    <location>
        <position position="61"/>
    </location>
</feature>
<sequence>MELEKLNMYQRLRDFEVPAVFLDEIFNNNKDLDTLSVAWKTLKSSGLSDDDTAQEIASIIF</sequence>
<protein>
    <submittedName>
        <fullName evidence="1">Uncharacterized protein</fullName>
    </submittedName>
</protein>
<accession>A0A382RUA6</accession>
<dbReference type="AlphaFoldDB" id="A0A382RUA6"/>
<name>A0A382RUA6_9ZZZZ</name>
<evidence type="ECO:0000313" key="1">
    <source>
        <dbReference type="EMBL" id="SVD00647.1"/>
    </source>
</evidence>
<dbReference type="EMBL" id="UINC01123883">
    <property type="protein sequence ID" value="SVD00647.1"/>
    <property type="molecule type" value="Genomic_DNA"/>
</dbReference>
<reference evidence="1" key="1">
    <citation type="submission" date="2018-05" db="EMBL/GenBank/DDBJ databases">
        <authorList>
            <person name="Lanie J.A."/>
            <person name="Ng W.-L."/>
            <person name="Kazmierczak K.M."/>
            <person name="Andrzejewski T.M."/>
            <person name="Davidsen T.M."/>
            <person name="Wayne K.J."/>
            <person name="Tettelin H."/>
            <person name="Glass J.I."/>
            <person name="Rusch D."/>
            <person name="Podicherti R."/>
            <person name="Tsui H.-C.T."/>
            <person name="Winkler M.E."/>
        </authorList>
    </citation>
    <scope>NUCLEOTIDE SEQUENCE</scope>
</reference>
<gene>
    <name evidence="1" type="ORF">METZ01_LOCUS353501</name>
</gene>